<protein>
    <recommendedName>
        <fullName evidence="4">Doubled CXXCH motif domain-containing protein</fullName>
    </recommendedName>
</protein>
<evidence type="ECO:0008006" key="4">
    <source>
        <dbReference type="Google" id="ProtNLM"/>
    </source>
</evidence>
<dbReference type="OrthoDB" id="12425at2"/>
<evidence type="ECO:0000256" key="1">
    <source>
        <dbReference type="SAM" id="SignalP"/>
    </source>
</evidence>
<keyword evidence="1" id="KW-0732">Signal</keyword>
<proteinExistence type="predicted"/>
<sequence>MRAMVKLLVICCSLVLSAGTALAVRGPQAVEFTIHNLSANMGGNPQSTFDNQYTTNEEEICIFCHTPHGGTLDGPLWNRQIPGAGSFTHYNSATLTAAAGNTSRPVSSESLLCLSCHDGSIATNRIINTNNSNPTGQPENQFQGPGVPVYIVSGFGSASARIGESAANPNGTGDLSDDHPISFSYFDAYTEESSQPDGGGLRAPADAISRGVRFFGAGAVSGGMRVECSSCHDPHVAYDTYFETWYGPIPGGISADPDYAPFLITPNTGSALCLACHVK</sequence>
<dbReference type="SUPFAM" id="SSF48695">
    <property type="entry name" value="Multiheme cytochromes"/>
    <property type="match status" value="1"/>
</dbReference>
<reference evidence="2 3" key="1">
    <citation type="submission" date="2019-07" db="EMBL/GenBank/DDBJ databases">
        <title>Genomic Encyclopedia of Type Strains, Phase IV (KMG-IV): sequencing the most valuable type-strain genomes for metagenomic binning, comparative biology and taxonomic classification.</title>
        <authorList>
            <person name="Goeker M."/>
        </authorList>
    </citation>
    <scope>NUCLEOTIDE SEQUENCE [LARGE SCALE GENOMIC DNA]</scope>
    <source>
        <strain evidence="2 3">SS015</strain>
    </source>
</reference>
<name>A0A5D3WH79_9BACT</name>
<feature type="chain" id="PRO_5022776729" description="Doubled CXXCH motif domain-containing protein" evidence="1">
    <location>
        <begin position="24"/>
        <end position="279"/>
    </location>
</feature>
<evidence type="ECO:0000313" key="3">
    <source>
        <dbReference type="Proteomes" id="UP000324159"/>
    </source>
</evidence>
<dbReference type="AlphaFoldDB" id="A0A5D3WH79"/>
<feature type="signal peptide" evidence="1">
    <location>
        <begin position="1"/>
        <end position="23"/>
    </location>
</feature>
<dbReference type="Proteomes" id="UP000324159">
    <property type="component" value="Unassembled WGS sequence"/>
</dbReference>
<comment type="caution">
    <text evidence="2">The sequence shown here is derived from an EMBL/GenBank/DDBJ whole genome shotgun (WGS) entry which is preliminary data.</text>
</comment>
<accession>A0A5D3WH79</accession>
<dbReference type="EMBL" id="VNIB01000011">
    <property type="protein sequence ID" value="TYO97133.1"/>
    <property type="molecule type" value="Genomic_DNA"/>
</dbReference>
<organism evidence="2 3">
    <name type="scientific">Geothermobacter ehrlichii</name>
    <dbReference type="NCBI Taxonomy" id="213224"/>
    <lineage>
        <taxon>Bacteria</taxon>
        <taxon>Pseudomonadati</taxon>
        <taxon>Thermodesulfobacteriota</taxon>
        <taxon>Desulfuromonadia</taxon>
        <taxon>Desulfuromonadales</taxon>
        <taxon>Geothermobacteraceae</taxon>
        <taxon>Geothermobacter</taxon>
    </lineage>
</organism>
<dbReference type="InterPro" id="IPR036280">
    <property type="entry name" value="Multihaem_cyt_sf"/>
</dbReference>
<gene>
    <name evidence="2" type="ORF">EDC39_11163</name>
</gene>
<evidence type="ECO:0000313" key="2">
    <source>
        <dbReference type="EMBL" id="TYO97133.1"/>
    </source>
</evidence>
<dbReference type="RefSeq" id="WP_148896526.1">
    <property type="nucleotide sequence ID" value="NZ_VNIB01000011.1"/>
</dbReference>
<keyword evidence="3" id="KW-1185">Reference proteome</keyword>